<evidence type="ECO:0000313" key="1">
    <source>
        <dbReference type="EMBL" id="MEP7729359.1"/>
    </source>
</evidence>
<dbReference type="Proteomes" id="UP001471651">
    <property type="component" value="Unassembled WGS sequence"/>
</dbReference>
<protein>
    <recommendedName>
        <fullName evidence="3">Glycosyl transferase family 1 domain-containing protein</fullName>
    </recommendedName>
</protein>
<dbReference type="Gene3D" id="3.40.50.2000">
    <property type="entry name" value="Glycogen Phosphorylase B"/>
    <property type="match status" value="1"/>
</dbReference>
<accession>A0ABV0KYW6</accession>
<comment type="caution">
    <text evidence="1">The sequence shown here is derived from an EMBL/GenBank/DDBJ whole genome shotgun (WGS) entry which is preliminary data.</text>
</comment>
<dbReference type="RefSeq" id="WP_348576706.1">
    <property type="nucleotide sequence ID" value="NZ_JBDYKN010000005.1"/>
</dbReference>
<name>A0ABV0KYW6_9GAMM</name>
<reference evidence="1 2" key="1">
    <citation type="submission" date="2024-05" db="EMBL/GenBank/DDBJ databases">
        <authorList>
            <person name="Busch G.E."/>
            <person name="Sharma I."/>
        </authorList>
    </citation>
    <scope>NUCLEOTIDE SEQUENCE [LARGE SCALE GENOMIC DNA]</scope>
    <source>
        <strain evidence="1 2">23GB23</strain>
    </source>
</reference>
<evidence type="ECO:0008006" key="3">
    <source>
        <dbReference type="Google" id="ProtNLM"/>
    </source>
</evidence>
<proteinExistence type="predicted"/>
<evidence type="ECO:0000313" key="2">
    <source>
        <dbReference type="Proteomes" id="UP001471651"/>
    </source>
</evidence>
<sequence>MGLASEKITIGWKTSSLNSAIASIRYRALFPLLALEDLGFKNKICTRVTRSFLVDLDVLVIVKSFTLDDYWLAQEASRMGVPVVFDLCDNIFIEEYGSGQYRSPADTFLLISSVASAITVTTQPLADVVKAKIGDSVPVYIIPDGIENDILLSRIEKSLFLPKMYRYISIPLIMATVFYTRCRDYYGQFKSDGFELTIRRLLEKIGQLSYKTLKFCYRMKAKLFARSANESLVTDLPIVAEANKLGSPQRAVAKDAKKILWFGNHGAAHAKFGMMDLLLIQTELESIANELSVELVVISNNVEKYNKHILPMVIPSRYIEWSAESMGQHFADADVVVIPSAKDDFSICKSANRTVLAMTNGVPVVATLTPALEDLRGAVIFDDFDNGIRQYLTDKAFATSQVERGKAIIDQLYGQESIGNIWLKVIKGIVEQDVKRIAESSNPDLIVAVHLPQDISLALPVLEEANKQGLQCVVWINFQAIKRWPGILKTIQKSRFNFRIIAEDFKVNDQLFPSRVFALLSITESNLNPHRFTRELTKAANKFGIYTATMQHGFENIGLSYSDDIHNIKRIRFESSHIYTWGDSNTYHPDILKETLEKCVQVGCSKPKSIDFKSLPCLIDKESVVIGVFENLHWHRYSEDYRTDFINGVNHLAVQYPNITFIIKPHNAGLWLTGRYDGEKPEHRNVLIIDPLSSDWSDITAAHLLPHLSAVITTPSTIALDAARLSIPTAVVAQGLQLANYAPLSLIRDMHDWGAFVSQVLNAYQKKSLEEQSDQFIDRVLLSNEGAAKRIVDDIKNNKINFNR</sequence>
<keyword evidence="2" id="KW-1185">Reference proteome</keyword>
<organism evidence="1 2">
    <name type="scientific">Marinomonas primoryensis</name>
    <dbReference type="NCBI Taxonomy" id="178399"/>
    <lineage>
        <taxon>Bacteria</taxon>
        <taxon>Pseudomonadati</taxon>
        <taxon>Pseudomonadota</taxon>
        <taxon>Gammaproteobacteria</taxon>
        <taxon>Oceanospirillales</taxon>
        <taxon>Oceanospirillaceae</taxon>
        <taxon>Marinomonas</taxon>
    </lineage>
</organism>
<dbReference type="EMBL" id="JBDYKN010000005">
    <property type="protein sequence ID" value="MEP7729359.1"/>
    <property type="molecule type" value="Genomic_DNA"/>
</dbReference>
<dbReference type="SUPFAM" id="SSF53756">
    <property type="entry name" value="UDP-Glycosyltransferase/glycogen phosphorylase"/>
    <property type="match status" value="1"/>
</dbReference>
<gene>
    <name evidence="1" type="ORF">ABKW32_07900</name>
</gene>